<evidence type="ECO:0000256" key="1">
    <source>
        <dbReference type="ARBA" id="ARBA00011073"/>
    </source>
</evidence>
<feature type="active site" description="Charge relay system" evidence="5">
    <location>
        <position position="69"/>
    </location>
</feature>
<dbReference type="PRINTS" id="PR00723">
    <property type="entry name" value="SUBTILISIN"/>
</dbReference>
<feature type="active site" description="Charge relay system" evidence="5">
    <location>
        <position position="460"/>
    </location>
</feature>
<keyword evidence="3 5" id="KW-0378">Hydrolase</keyword>
<dbReference type="Proteomes" id="UP000664369">
    <property type="component" value="Unassembled WGS sequence"/>
</dbReference>
<evidence type="ECO:0000313" key="10">
    <source>
        <dbReference type="Proteomes" id="UP000664369"/>
    </source>
</evidence>
<evidence type="ECO:0000256" key="4">
    <source>
        <dbReference type="ARBA" id="ARBA00022825"/>
    </source>
</evidence>
<reference evidence="9 10" key="1">
    <citation type="submission" date="2021-03" db="EMBL/GenBank/DDBJ databases">
        <authorList>
            <person name="Kim M.K."/>
        </authorList>
    </citation>
    <scope>NUCLEOTIDE SEQUENCE [LARGE SCALE GENOMIC DNA]</scope>
    <source>
        <strain evidence="9 10">BT442</strain>
    </source>
</reference>
<comment type="similarity">
    <text evidence="1 5 6">Belongs to the peptidase S8 family.</text>
</comment>
<dbReference type="PROSITE" id="PS00138">
    <property type="entry name" value="SUBTILASE_SER"/>
    <property type="match status" value="1"/>
</dbReference>
<dbReference type="PROSITE" id="PS00136">
    <property type="entry name" value="SUBTILASE_ASP"/>
    <property type="match status" value="1"/>
</dbReference>
<name>A0ABS3QJM9_9BACT</name>
<feature type="active site" description="Charge relay system" evidence="5">
    <location>
        <position position="290"/>
    </location>
</feature>
<dbReference type="PROSITE" id="PS00137">
    <property type="entry name" value="SUBTILASE_HIS"/>
    <property type="match status" value="1"/>
</dbReference>
<accession>A0ABS3QJM9</accession>
<protein>
    <submittedName>
        <fullName evidence="9">S8 family serine peptidase</fullName>
    </submittedName>
</protein>
<dbReference type="InterPro" id="IPR022398">
    <property type="entry name" value="Peptidase_S8_His-AS"/>
</dbReference>
<dbReference type="EMBL" id="JAGETZ010000011">
    <property type="protein sequence ID" value="MBO2011465.1"/>
    <property type="molecule type" value="Genomic_DNA"/>
</dbReference>
<feature type="chain" id="PRO_5046777969" evidence="7">
    <location>
        <begin position="23"/>
        <end position="537"/>
    </location>
</feature>
<keyword evidence="7" id="KW-0732">Signal</keyword>
<evidence type="ECO:0000256" key="3">
    <source>
        <dbReference type="ARBA" id="ARBA00022801"/>
    </source>
</evidence>
<evidence type="ECO:0000256" key="7">
    <source>
        <dbReference type="SAM" id="SignalP"/>
    </source>
</evidence>
<dbReference type="PROSITE" id="PS51892">
    <property type="entry name" value="SUBTILASE"/>
    <property type="match status" value="1"/>
</dbReference>
<dbReference type="SUPFAM" id="SSF52743">
    <property type="entry name" value="Subtilisin-like"/>
    <property type="match status" value="1"/>
</dbReference>
<dbReference type="InterPro" id="IPR036852">
    <property type="entry name" value="Peptidase_S8/S53_dom_sf"/>
</dbReference>
<dbReference type="Gene3D" id="3.40.50.200">
    <property type="entry name" value="Peptidase S8/S53 domain"/>
    <property type="match status" value="2"/>
</dbReference>
<keyword evidence="2 5" id="KW-0645">Protease</keyword>
<evidence type="ECO:0000313" key="9">
    <source>
        <dbReference type="EMBL" id="MBO2011465.1"/>
    </source>
</evidence>
<evidence type="ECO:0000256" key="2">
    <source>
        <dbReference type="ARBA" id="ARBA00022670"/>
    </source>
</evidence>
<gene>
    <name evidence="9" type="ORF">J4E00_20540</name>
</gene>
<dbReference type="InterPro" id="IPR023827">
    <property type="entry name" value="Peptidase_S8_Asp-AS"/>
</dbReference>
<dbReference type="Pfam" id="PF00082">
    <property type="entry name" value="Peptidase_S8"/>
    <property type="match status" value="1"/>
</dbReference>
<feature type="domain" description="Peptidase S8/S53" evidence="8">
    <location>
        <begin position="63"/>
        <end position="501"/>
    </location>
</feature>
<evidence type="ECO:0000256" key="6">
    <source>
        <dbReference type="RuleBase" id="RU003355"/>
    </source>
</evidence>
<comment type="caution">
    <text evidence="9">The sequence shown here is derived from an EMBL/GenBank/DDBJ whole genome shotgun (WGS) entry which is preliminary data.</text>
</comment>
<organism evidence="9 10">
    <name type="scientific">Hymenobacter negativus</name>
    <dbReference type="NCBI Taxonomy" id="2795026"/>
    <lineage>
        <taxon>Bacteria</taxon>
        <taxon>Pseudomonadati</taxon>
        <taxon>Bacteroidota</taxon>
        <taxon>Cytophagia</taxon>
        <taxon>Cytophagales</taxon>
        <taxon>Hymenobacteraceae</taxon>
        <taxon>Hymenobacter</taxon>
    </lineage>
</organism>
<proteinExistence type="inferred from homology"/>
<sequence length="537" mass="57844">MLISTRLALLGLLAFASLTAGAQTSPAAVRRWQHLDLKADGVPGISADKAYRELLAGRKATPVLVAVLDSGIDSAHVDLKPVLWRKTTEIPGNGLDDDHNGYVDDVIGWNFLGGKNGRNIAVETLEQTRISSQYRSRFEGVKRKKLPAADQATFDMYERARKVFEKGVDEENRQLAYLKEAYASNSASFGRVKQALNVTVLDTAILRQAMISRPDVTSASSLYAYLKRTHFSTTDDELKALDEAIAHSRDRVEKSFNPAYNPRTIVGDDLANLAETGYGNPDSQGPDAHHGTHCAGIIAGVRGNQLGADGVAGPTVRIMSVRSTPSGDERDKDVANAIRYAVDNGAQIISMSFGKDFSPDKAVVDAAMQYADQKGVLLVHAAGNSALDTDKEENYPSARYLNGQDIPNQITVGASSRLNTAELVATFSNYGQQTVDVFAPGVDIYSATPGNTYATYSGTSMAAPVVAGVAAVLKSYYPQLTPAQMKQIIMQSAVKYHLSVQKPGTKKLVDFTTLSRSGGIVNLYEAMKLADQQMAAK</sequence>
<evidence type="ECO:0000259" key="8">
    <source>
        <dbReference type="Pfam" id="PF00082"/>
    </source>
</evidence>
<dbReference type="InterPro" id="IPR015500">
    <property type="entry name" value="Peptidase_S8_subtilisin-rel"/>
</dbReference>
<dbReference type="PANTHER" id="PTHR43399">
    <property type="entry name" value="SUBTILISIN-RELATED"/>
    <property type="match status" value="1"/>
</dbReference>
<dbReference type="InterPro" id="IPR000209">
    <property type="entry name" value="Peptidase_S8/S53_dom"/>
</dbReference>
<keyword evidence="10" id="KW-1185">Reference proteome</keyword>
<keyword evidence="4 5" id="KW-0720">Serine protease</keyword>
<dbReference type="RefSeq" id="WP_208177154.1">
    <property type="nucleotide sequence ID" value="NZ_JAGETZ010000011.1"/>
</dbReference>
<dbReference type="PANTHER" id="PTHR43399:SF4">
    <property type="entry name" value="CELL WALL-ASSOCIATED PROTEASE"/>
    <property type="match status" value="1"/>
</dbReference>
<evidence type="ECO:0000256" key="5">
    <source>
        <dbReference type="PROSITE-ProRule" id="PRU01240"/>
    </source>
</evidence>
<dbReference type="InterPro" id="IPR023828">
    <property type="entry name" value="Peptidase_S8_Ser-AS"/>
</dbReference>
<dbReference type="InterPro" id="IPR051048">
    <property type="entry name" value="Peptidase_S8/S53_subtilisin"/>
</dbReference>
<feature type="signal peptide" evidence="7">
    <location>
        <begin position="1"/>
        <end position="22"/>
    </location>
</feature>